<dbReference type="Pfam" id="PF13480">
    <property type="entry name" value="Acetyltransf_6"/>
    <property type="match status" value="1"/>
</dbReference>
<organism evidence="2 3">
    <name type="scientific">candidate division TA06 bacterium B3_TA06</name>
    <dbReference type="NCBI Taxonomy" id="2012487"/>
    <lineage>
        <taxon>Bacteria</taxon>
        <taxon>Bacteria division TA06</taxon>
    </lineage>
</organism>
<proteinExistence type="predicted"/>
<evidence type="ECO:0000259" key="1">
    <source>
        <dbReference type="Pfam" id="PF13480"/>
    </source>
</evidence>
<accession>A0A532VAF8</accession>
<dbReference type="PANTHER" id="PTHR36174">
    <property type="entry name" value="LIPID II:GLYCINE GLYCYLTRANSFERASE"/>
    <property type="match status" value="1"/>
</dbReference>
<name>A0A532VAF8_UNCT6</name>
<dbReference type="InterPro" id="IPR050644">
    <property type="entry name" value="PG_Glycine_Bridge_Synth"/>
</dbReference>
<sequence length="304" mass="34763">MPVDFKPWKGIWDACPWATPFASPLWHAVTEEIEPEDASFEWKGIITPLRKIKLAKGLLSGYESSVPGVPAGPIALKVPDAATIEAYWQELLRRTGGKFLIHLPPNSPFINAVFRKTEIYTHILNISEKDRKMSKHHRDRMKKAQKAGVYVTPGLRDEDFEAYMDMYNASLQRWKTKPARIYPQDFFQRVREILVPADSAGFFIAWKDIKPQAGSLVLYGHKRAVSWHTVRADDSVRGANQLLNWTIMEQAAKRGITEFDFGPSPRMEGVAKFKERFGAELESQITIVGPARLFSSYFLRRVRQ</sequence>
<evidence type="ECO:0000313" key="3">
    <source>
        <dbReference type="Proteomes" id="UP000317778"/>
    </source>
</evidence>
<reference evidence="2 3" key="1">
    <citation type="submission" date="2017-06" db="EMBL/GenBank/DDBJ databases">
        <title>Novel microbial phyla capable of carbon fixation and sulfur reduction in deep-sea sediments.</title>
        <authorList>
            <person name="Huang J."/>
            <person name="Baker B."/>
            <person name="Wang Y."/>
        </authorList>
    </citation>
    <scope>NUCLEOTIDE SEQUENCE [LARGE SCALE GENOMIC DNA]</scope>
    <source>
        <strain evidence="2">B3_TA06</strain>
    </source>
</reference>
<protein>
    <recommendedName>
        <fullName evidence="1">BioF2-like acetyltransferase domain-containing protein</fullName>
    </recommendedName>
</protein>
<dbReference type="InterPro" id="IPR016181">
    <property type="entry name" value="Acyl_CoA_acyltransferase"/>
</dbReference>
<dbReference type="EMBL" id="NJBO01000001">
    <property type="protein sequence ID" value="TKJ44189.1"/>
    <property type="molecule type" value="Genomic_DNA"/>
</dbReference>
<dbReference type="InterPro" id="IPR038740">
    <property type="entry name" value="BioF2-like_GNAT_dom"/>
</dbReference>
<comment type="caution">
    <text evidence="2">The sequence shown here is derived from an EMBL/GenBank/DDBJ whole genome shotgun (WGS) entry which is preliminary data.</text>
</comment>
<dbReference type="SUPFAM" id="SSF55729">
    <property type="entry name" value="Acyl-CoA N-acyltransferases (Nat)"/>
    <property type="match status" value="1"/>
</dbReference>
<dbReference type="Proteomes" id="UP000317778">
    <property type="component" value="Unassembled WGS sequence"/>
</dbReference>
<gene>
    <name evidence="2" type="ORF">CEE36_00145</name>
</gene>
<dbReference type="AlphaFoldDB" id="A0A532VAF8"/>
<dbReference type="Gene3D" id="3.40.630.30">
    <property type="match status" value="1"/>
</dbReference>
<feature type="domain" description="BioF2-like acetyltransferase" evidence="1">
    <location>
        <begin position="131"/>
        <end position="264"/>
    </location>
</feature>
<dbReference type="PANTHER" id="PTHR36174:SF1">
    <property type="entry name" value="LIPID II:GLYCINE GLYCYLTRANSFERASE"/>
    <property type="match status" value="1"/>
</dbReference>
<evidence type="ECO:0000313" key="2">
    <source>
        <dbReference type="EMBL" id="TKJ44189.1"/>
    </source>
</evidence>